<evidence type="ECO:0000313" key="2">
    <source>
        <dbReference type="EMBL" id="GIJ23739.1"/>
    </source>
</evidence>
<proteinExistence type="predicted"/>
<dbReference type="Gene3D" id="3.40.50.150">
    <property type="entry name" value="Vaccinia Virus protein VP39"/>
    <property type="match status" value="1"/>
</dbReference>
<evidence type="ECO:0000259" key="1">
    <source>
        <dbReference type="Pfam" id="PF13847"/>
    </source>
</evidence>
<comment type="caution">
    <text evidence="2">The sequence shown here is derived from an EMBL/GenBank/DDBJ whole genome shotgun (WGS) entry which is preliminary data.</text>
</comment>
<dbReference type="InterPro" id="IPR025714">
    <property type="entry name" value="Methyltranfer_dom"/>
</dbReference>
<dbReference type="InterPro" id="IPR029063">
    <property type="entry name" value="SAM-dependent_MTases_sf"/>
</dbReference>
<name>A0ABQ4J0Q0_9ACTN</name>
<reference evidence="2 3" key="1">
    <citation type="submission" date="2021-01" db="EMBL/GenBank/DDBJ databases">
        <title>Whole genome shotgun sequence of Verrucosispora lutea NBRC 106530.</title>
        <authorList>
            <person name="Komaki H."/>
            <person name="Tamura T."/>
        </authorList>
    </citation>
    <scope>NUCLEOTIDE SEQUENCE [LARGE SCALE GENOMIC DNA]</scope>
    <source>
        <strain evidence="2 3">NBRC 106530</strain>
    </source>
</reference>
<dbReference type="PANTHER" id="PTHR43667">
    <property type="entry name" value="CYCLOPROPANE-FATTY-ACYL-PHOSPHOLIPID SYNTHASE"/>
    <property type="match status" value="1"/>
</dbReference>
<gene>
    <name evidence="2" type="ORF">Vlu01_43630</name>
</gene>
<sequence length="282" mass="29686">MTSSSQPSGAAEVFEEAAPSYDRTGVSFFGPFGAELVRQADLRPGERVLDVGCGRGAVLFPAAHAVGPTGHVTGIDLAPAMIALTAEDVARAGLDHVDVRVDDAQQPDFPPRSFDAVLAGLVVFLLPEPQQALRAYARLVRPSGRVVISTFGVQDPAFVAATDALAAHLPTEEPRPTRPAGPFADEQAITATMTGAGLAVTSIVEHRVESRFDDADHWMRWMWSHGARALLRHLPTDRLPAATADAAAALEAARVPGGGLRLTTEIRITVAVPVEPPGPPHA</sequence>
<feature type="domain" description="Methyltransferase" evidence="1">
    <location>
        <begin position="44"/>
        <end position="156"/>
    </location>
</feature>
<dbReference type="CDD" id="cd02440">
    <property type="entry name" value="AdoMet_MTases"/>
    <property type="match status" value="1"/>
</dbReference>
<evidence type="ECO:0000313" key="3">
    <source>
        <dbReference type="Proteomes" id="UP000643165"/>
    </source>
</evidence>
<protein>
    <recommendedName>
        <fullName evidence="1">Methyltransferase domain-containing protein</fullName>
    </recommendedName>
</protein>
<keyword evidence="3" id="KW-1185">Reference proteome</keyword>
<accession>A0ABQ4J0Q0</accession>
<organism evidence="2 3">
    <name type="scientific">Micromonospora lutea</name>
    <dbReference type="NCBI Taxonomy" id="419825"/>
    <lineage>
        <taxon>Bacteria</taxon>
        <taxon>Bacillati</taxon>
        <taxon>Actinomycetota</taxon>
        <taxon>Actinomycetes</taxon>
        <taxon>Micromonosporales</taxon>
        <taxon>Micromonosporaceae</taxon>
        <taxon>Micromonospora</taxon>
    </lineage>
</organism>
<dbReference type="Pfam" id="PF13847">
    <property type="entry name" value="Methyltransf_31"/>
    <property type="match status" value="1"/>
</dbReference>
<dbReference type="PANTHER" id="PTHR43667:SF2">
    <property type="entry name" value="FATTY ACID C-METHYL TRANSFERASE"/>
    <property type="match status" value="1"/>
</dbReference>
<dbReference type="InterPro" id="IPR050723">
    <property type="entry name" value="CFA/CMAS"/>
</dbReference>
<dbReference type="EMBL" id="BOPB01000027">
    <property type="protein sequence ID" value="GIJ23739.1"/>
    <property type="molecule type" value="Genomic_DNA"/>
</dbReference>
<dbReference type="Proteomes" id="UP000643165">
    <property type="component" value="Unassembled WGS sequence"/>
</dbReference>
<dbReference type="RefSeq" id="WP_204002600.1">
    <property type="nucleotide sequence ID" value="NZ_BOPB01000027.1"/>
</dbReference>
<dbReference type="SUPFAM" id="SSF53335">
    <property type="entry name" value="S-adenosyl-L-methionine-dependent methyltransferases"/>
    <property type="match status" value="1"/>
</dbReference>